<proteinExistence type="predicted"/>
<evidence type="ECO:0000313" key="1">
    <source>
        <dbReference type="EMBL" id="KAH7973955.1"/>
    </source>
</evidence>
<evidence type="ECO:0000313" key="2">
    <source>
        <dbReference type="Proteomes" id="UP000821865"/>
    </source>
</evidence>
<keyword evidence="2" id="KW-1185">Reference proteome</keyword>
<dbReference type="Proteomes" id="UP000821865">
    <property type="component" value="Chromosome 10"/>
</dbReference>
<protein>
    <submittedName>
        <fullName evidence="1">Uncharacterized protein</fullName>
    </submittedName>
</protein>
<gene>
    <name evidence="1" type="ORF">HPB49_007898</name>
</gene>
<sequence length="209" mass="23437">MGTKGSLGHILRRLLTSPRAATRRPMVTSSSRLRYDCNQYPCPITYVLRGFEGSCLDMRRISFVQPLPTTRVCTICWVLPAMIMPLHCGHAVCFVCSDVCLKDGVPFGDPGLEVVTSLKGIYSSLVFCVNAVFGCRSKFELGHLKVHCLHECGFNPTTCHRCGRDDIPACMIEQYFLLWKGGSPVHRADEEERNGCYSYKLFPRHSTPL</sequence>
<name>A0ACB8DNB9_DERSI</name>
<comment type="caution">
    <text evidence="1">The sequence shown here is derived from an EMBL/GenBank/DDBJ whole genome shotgun (WGS) entry which is preliminary data.</text>
</comment>
<accession>A0ACB8DNB9</accession>
<reference evidence="1" key="1">
    <citation type="submission" date="2020-05" db="EMBL/GenBank/DDBJ databases">
        <title>Large-scale comparative analyses of tick genomes elucidate their genetic diversity and vector capacities.</title>
        <authorList>
            <person name="Jia N."/>
            <person name="Wang J."/>
            <person name="Shi W."/>
            <person name="Du L."/>
            <person name="Sun Y."/>
            <person name="Zhan W."/>
            <person name="Jiang J."/>
            <person name="Wang Q."/>
            <person name="Zhang B."/>
            <person name="Ji P."/>
            <person name="Sakyi L.B."/>
            <person name="Cui X."/>
            <person name="Yuan T."/>
            <person name="Jiang B."/>
            <person name="Yang W."/>
            <person name="Lam T.T.-Y."/>
            <person name="Chang Q."/>
            <person name="Ding S."/>
            <person name="Wang X."/>
            <person name="Zhu J."/>
            <person name="Ruan X."/>
            <person name="Zhao L."/>
            <person name="Wei J."/>
            <person name="Que T."/>
            <person name="Du C."/>
            <person name="Cheng J."/>
            <person name="Dai P."/>
            <person name="Han X."/>
            <person name="Huang E."/>
            <person name="Gao Y."/>
            <person name="Liu J."/>
            <person name="Shao H."/>
            <person name="Ye R."/>
            <person name="Li L."/>
            <person name="Wei W."/>
            <person name="Wang X."/>
            <person name="Wang C."/>
            <person name="Yang T."/>
            <person name="Huo Q."/>
            <person name="Li W."/>
            <person name="Guo W."/>
            <person name="Chen H."/>
            <person name="Zhou L."/>
            <person name="Ni X."/>
            <person name="Tian J."/>
            <person name="Zhou Y."/>
            <person name="Sheng Y."/>
            <person name="Liu T."/>
            <person name="Pan Y."/>
            <person name="Xia L."/>
            <person name="Li J."/>
            <person name="Zhao F."/>
            <person name="Cao W."/>
        </authorList>
    </citation>
    <scope>NUCLEOTIDE SEQUENCE</scope>
    <source>
        <strain evidence="1">Dsil-2018</strain>
    </source>
</reference>
<organism evidence="1 2">
    <name type="scientific">Dermacentor silvarum</name>
    <name type="common">Tick</name>
    <dbReference type="NCBI Taxonomy" id="543639"/>
    <lineage>
        <taxon>Eukaryota</taxon>
        <taxon>Metazoa</taxon>
        <taxon>Ecdysozoa</taxon>
        <taxon>Arthropoda</taxon>
        <taxon>Chelicerata</taxon>
        <taxon>Arachnida</taxon>
        <taxon>Acari</taxon>
        <taxon>Parasitiformes</taxon>
        <taxon>Ixodida</taxon>
        <taxon>Ixodoidea</taxon>
        <taxon>Ixodidae</taxon>
        <taxon>Rhipicephalinae</taxon>
        <taxon>Dermacentor</taxon>
    </lineage>
</organism>
<dbReference type="EMBL" id="CM023479">
    <property type="protein sequence ID" value="KAH7973955.1"/>
    <property type="molecule type" value="Genomic_DNA"/>
</dbReference>